<evidence type="ECO:0000256" key="7">
    <source>
        <dbReference type="ARBA" id="ARBA00022723"/>
    </source>
</evidence>
<dbReference type="Gene3D" id="1.10.630.10">
    <property type="entry name" value="Cytochrome P450"/>
    <property type="match status" value="1"/>
</dbReference>
<protein>
    <submittedName>
        <fullName evidence="16">Jg11975 protein</fullName>
    </submittedName>
</protein>
<evidence type="ECO:0000256" key="1">
    <source>
        <dbReference type="ARBA" id="ARBA00001971"/>
    </source>
</evidence>
<comment type="subcellular location">
    <subcellularLocation>
        <location evidence="4">Endoplasmic reticulum membrane</location>
        <topology evidence="4">Peripheral membrane protein</topology>
    </subcellularLocation>
    <subcellularLocation>
        <location evidence="3">Microsome membrane</location>
        <topology evidence="3">Peripheral membrane protein</topology>
    </subcellularLocation>
</comment>
<evidence type="ECO:0000256" key="13">
    <source>
        <dbReference type="ARBA" id="ARBA00023136"/>
    </source>
</evidence>
<dbReference type="AlphaFoldDB" id="A0A8S4QVB7"/>
<keyword evidence="6 14" id="KW-0349">Heme</keyword>
<dbReference type="InterPro" id="IPR017972">
    <property type="entry name" value="Cyt_P450_CS"/>
</dbReference>
<evidence type="ECO:0000256" key="9">
    <source>
        <dbReference type="ARBA" id="ARBA00022848"/>
    </source>
</evidence>
<dbReference type="EMBL" id="CAKXAJ010017527">
    <property type="protein sequence ID" value="CAH2216928.1"/>
    <property type="molecule type" value="Genomic_DNA"/>
</dbReference>
<keyword evidence="11 14" id="KW-0408">Iron</keyword>
<evidence type="ECO:0000256" key="11">
    <source>
        <dbReference type="ARBA" id="ARBA00023004"/>
    </source>
</evidence>
<dbReference type="PROSITE" id="PS00086">
    <property type="entry name" value="CYTOCHROME_P450"/>
    <property type="match status" value="1"/>
</dbReference>
<dbReference type="PANTHER" id="PTHR24291">
    <property type="entry name" value="CYTOCHROME P450 FAMILY 4"/>
    <property type="match status" value="1"/>
</dbReference>
<dbReference type="GO" id="GO:0005789">
    <property type="term" value="C:endoplasmic reticulum membrane"/>
    <property type="evidence" value="ECO:0007669"/>
    <property type="project" value="UniProtKB-SubCell"/>
</dbReference>
<keyword evidence="12 15" id="KW-0503">Monooxygenase</keyword>
<evidence type="ECO:0000313" key="16">
    <source>
        <dbReference type="EMBL" id="CAH2216928.1"/>
    </source>
</evidence>
<dbReference type="GO" id="GO:0016705">
    <property type="term" value="F:oxidoreductase activity, acting on paired donors, with incorporation or reduction of molecular oxygen"/>
    <property type="evidence" value="ECO:0007669"/>
    <property type="project" value="InterPro"/>
</dbReference>
<dbReference type="GO" id="GO:0005506">
    <property type="term" value="F:iron ion binding"/>
    <property type="evidence" value="ECO:0007669"/>
    <property type="project" value="InterPro"/>
</dbReference>
<keyword evidence="9" id="KW-0492">Microsome</keyword>
<evidence type="ECO:0000256" key="12">
    <source>
        <dbReference type="ARBA" id="ARBA00023033"/>
    </source>
</evidence>
<dbReference type="Proteomes" id="UP000838756">
    <property type="component" value="Unassembled WGS sequence"/>
</dbReference>
<keyword evidence="8" id="KW-0256">Endoplasmic reticulum</keyword>
<keyword evidence="7 14" id="KW-0479">Metal-binding</keyword>
<comment type="caution">
    <text evidence="16">The sequence shown here is derived from an EMBL/GenBank/DDBJ whole genome shotgun (WGS) entry which is preliminary data.</text>
</comment>
<sequence length="75" mass="8771">MIFDLHRRNDQFVEPQEFRPERFQAEPTWHPYAYIPFSAGPRNCIATVTLFSVGMQPPFNACMTFIVVRLDSTFS</sequence>
<accession>A0A8S4QVB7</accession>
<keyword evidence="13" id="KW-0472">Membrane</keyword>
<dbReference type="OrthoDB" id="1470350at2759"/>
<dbReference type="PANTHER" id="PTHR24291:SF189">
    <property type="entry name" value="CYTOCHROME P450 4C3-RELATED"/>
    <property type="match status" value="1"/>
</dbReference>
<evidence type="ECO:0000256" key="6">
    <source>
        <dbReference type="ARBA" id="ARBA00022617"/>
    </source>
</evidence>
<dbReference type="InterPro" id="IPR036396">
    <property type="entry name" value="Cyt_P450_sf"/>
</dbReference>
<dbReference type="InterPro" id="IPR002401">
    <property type="entry name" value="Cyt_P450_E_grp-I"/>
</dbReference>
<reference evidence="16" key="1">
    <citation type="submission" date="2022-03" db="EMBL/GenBank/DDBJ databases">
        <authorList>
            <person name="Lindestad O."/>
        </authorList>
    </citation>
    <scope>NUCLEOTIDE SEQUENCE</scope>
</reference>
<evidence type="ECO:0000256" key="8">
    <source>
        <dbReference type="ARBA" id="ARBA00022824"/>
    </source>
</evidence>
<dbReference type="PRINTS" id="PR00463">
    <property type="entry name" value="EP450I"/>
</dbReference>
<comment type="similarity">
    <text evidence="5 15">Belongs to the cytochrome P450 family.</text>
</comment>
<evidence type="ECO:0000256" key="10">
    <source>
        <dbReference type="ARBA" id="ARBA00023002"/>
    </source>
</evidence>
<evidence type="ECO:0000256" key="3">
    <source>
        <dbReference type="ARBA" id="ARBA00004174"/>
    </source>
</evidence>
<evidence type="ECO:0000256" key="2">
    <source>
        <dbReference type="ARBA" id="ARBA00003690"/>
    </source>
</evidence>
<dbReference type="Pfam" id="PF00067">
    <property type="entry name" value="p450"/>
    <property type="match status" value="1"/>
</dbReference>
<dbReference type="SUPFAM" id="SSF48264">
    <property type="entry name" value="Cytochrome P450"/>
    <property type="match status" value="1"/>
</dbReference>
<keyword evidence="17" id="KW-1185">Reference proteome</keyword>
<name>A0A8S4QVB7_9NEOP</name>
<proteinExistence type="inferred from homology"/>
<dbReference type="InterPro" id="IPR001128">
    <property type="entry name" value="Cyt_P450"/>
</dbReference>
<gene>
    <name evidence="16" type="primary">jg11975</name>
    <name evidence="16" type="ORF">PAEG_LOCUS4877</name>
</gene>
<dbReference type="GO" id="GO:0004497">
    <property type="term" value="F:monooxygenase activity"/>
    <property type="evidence" value="ECO:0007669"/>
    <property type="project" value="UniProtKB-KW"/>
</dbReference>
<dbReference type="InterPro" id="IPR050196">
    <property type="entry name" value="Cytochrome_P450_Monoox"/>
</dbReference>
<dbReference type="GO" id="GO:0020037">
    <property type="term" value="F:heme binding"/>
    <property type="evidence" value="ECO:0007669"/>
    <property type="project" value="InterPro"/>
</dbReference>
<feature type="binding site" description="axial binding residue" evidence="14">
    <location>
        <position position="44"/>
    </location>
    <ligand>
        <name>heme</name>
        <dbReference type="ChEBI" id="CHEBI:30413"/>
    </ligand>
    <ligandPart>
        <name>Fe</name>
        <dbReference type="ChEBI" id="CHEBI:18248"/>
    </ligandPart>
</feature>
<keyword evidence="10 15" id="KW-0560">Oxidoreductase</keyword>
<evidence type="ECO:0000256" key="14">
    <source>
        <dbReference type="PIRSR" id="PIRSR602401-1"/>
    </source>
</evidence>
<evidence type="ECO:0000256" key="4">
    <source>
        <dbReference type="ARBA" id="ARBA00004406"/>
    </source>
</evidence>
<organism evidence="16 17">
    <name type="scientific">Pararge aegeria aegeria</name>
    <dbReference type="NCBI Taxonomy" id="348720"/>
    <lineage>
        <taxon>Eukaryota</taxon>
        <taxon>Metazoa</taxon>
        <taxon>Ecdysozoa</taxon>
        <taxon>Arthropoda</taxon>
        <taxon>Hexapoda</taxon>
        <taxon>Insecta</taxon>
        <taxon>Pterygota</taxon>
        <taxon>Neoptera</taxon>
        <taxon>Endopterygota</taxon>
        <taxon>Lepidoptera</taxon>
        <taxon>Glossata</taxon>
        <taxon>Ditrysia</taxon>
        <taxon>Papilionoidea</taxon>
        <taxon>Nymphalidae</taxon>
        <taxon>Satyrinae</taxon>
        <taxon>Satyrini</taxon>
        <taxon>Parargina</taxon>
        <taxon>Pararge</taxon>
    </lineage>
</organism>
<evidence type="ECO:0000256" key="5">
    <source>
        <dbReference type="ARBA" id="ARBA00010617"/>
    </source>
</evidence>
<comment type="cofactor">
    <cofactor evidence="1 14">
        <name>heme</name>
        <dbReference type="ChEBI" id="CHEBI:30413"/>
    </cofactor>
</comment>
<evidence type="ECO:0000313" key="17">
    <source>
        <dbReference type="Proteomes" id="UP000838756"/>
    </source>
</evidence>
<comment type="function">
    <text evidence="2">May be involved in the metabolism of insect hormones and in the breakdown of synthetic insecticides.</text>
</comment>
<evidence type="ECO:0000256" key="15">
    <source>
        <dbReference type="RuleBase" id="RU000461"/>
    </source>
</evidence>